<comment type="function">
    <text evidence="6">Putative transcription activator involved in regulating light control of development.</text>
</comment>
<gene>
    <name evidence="8" type="ORF">GIB67_006156</name>
</gene>
<evidence type="ECO:0000259" key="7">
    <source>
        <dbReference type="PROSITE" id="PS50966"/>
    </source>
</evidence>
<dbReference type="Pfam" id="PF04434">
    <property type="entry name" value="SWIM"/>
    <property type="match status" value="1"/>
</dbReference>
<evidence type="ECO:0000256" key="4">
    <source>
        <dbReference type="ARBA" id="ARBA00022833"/>
    </source>
</evidence>
<dbReference type="AlphaFoldDB" id="A0A7J7LQ83"/>
<reference evidence="8 9" key="1">
    <citation type="journal article" date="2020" name="IScience">
        <title>Genome Sequencing of the Endangered Kingdonia uniflora (Circaeasteraceae, Ranunculales) Reveals Potential Mechanisms of Evolutionary Specialization.</title>
        <authorList>
            <person name="Sun Y."/>
            <person name="Deng T."/>
            <person name="Zhang A."/>
            <person name="Moore M.J."/>
            <person name="Landis J.B."/>
            <person name="Lin N."/>
            <person name="Zhang H."/>
            <person name="Zhang X."/>
            <person name="Huang J."/>
            <person name="Zhang X."/>
            <person name="Sun H."/>
            <person name="Wang H."/>
        </authorList>
    </citation>
    <scope>NUCLEOTIDE SEQUENCE [LARGE SCALE GENOMIC DNA]</scope>
    <source>
        <strain evidence="8">TB1705</strain>
        <tissue evidence="8">Leaf</tissue>
    </source>
</reference>
<dbReference type="PANTHER" id="PTHR31669:SF281">
    <property type="entry name" value="PROTEIN FAR1-RELATED SEQUENCE"/>
    <property type="match status" value="1"/>
</dbReference>
<dbReference type="InterPro" id="IPR031052">
    <property type="entry name" value="FHY3/FAR1"/>
</dbReference>
<evidence type="ECO:0000256" key="3">
    <source>
        <dbReference type="ARBA" id="ARBA00022771"/>
    </source>
</evidence>
<dbReference type="InterPro" id="IPR006564">
    <property type="entry name" value="Znf_PMZ"/>
</dbReference>
<accession>A0A7J7LQ83</accession>
<keyword evidence="4 6" id="KW-0862">Zinc</keyword>
<dbReference type="PROSITE" id="PS50966">
    <property type="entry name" value="ZF_SWIM"/>
    <property type="match status" value="1"/>
</dbReference>
<keyword evidence="6" id="KW-0539">Nucleus</keyword>
<dbReference type="GO" id="GO:0005634">
    <property type="term" value="C:nucleus"/>
    <property type="evidence" value="ECO:0007669"/>
    <property type="project" value="UniProtKB-SubCell"/>
</dbReference>
<proteinExistence type="inferred from homology"/>
<keyword evidence="3 5" id="KW-0863">Zinc-finger</keyword>
<dbReference type="OrthoDB" id="1723235at2759"/>
<evidence type="ECO:0000313" key="8">
    <source>
        <dbReference type="EMBL" id="KAF6144664.1"/>
    </source>
</evidence>
<keyword evidence="9" id="KW-1185">Reference proteome</keyword>
<comment type="similarity">
    <text evidence="1 6">Belongs to the FHY3/FAR1 family.</text>
</comment>
<sequence length="317" mass="36502">MLEDFHLSTNKWLFNLFKVCNKWALVHGRDTFCADMTTTQRSESTNKFLKRKYFMIQFVSRYERALASRRRAELEADFEGISSIPKLFVLTPMLKQAAKNYTQAMLEMFEGEYKDQLLCKIEACGVDDTVYRYEVSQERCTRGLVTFDSAFSQVRCTCRNFEFAGILCRHIIKVLYHRNIHEIPTPYIIRWTRKIKNGIVRDQGGNPILADPRANISLCYNEICRKATSFAINGSINEELYLLAMGLNNGSKKLELAVKGIKKAFNDVPYQKKNPTHNIPRVEEILVLAEANERGRPSGGRIMSGLEVAQKMKKNTK</sequence>
<dbReference type="EMBL" id="JACGCM010002114">
    <property type="protein sequence ID" value="KAF6144664.1"/>
    <property type="molecule type" value="Genomic_DNA"/>
</dbReference>
<evidence type="ECO:0000256" key="1">
    <source>
        <dbReference type="ARBA" id="ARBA00005889"/>
    </source>
</evidence>
<dbReference type="InterPro" id="IPR007527">
    <property type="entry name" value="Znf_SWIM"/>
</dbReference>
<evidence type="ECO:0000256" key="6">
    <source>
        <dbReference type="RuleBase" id="RU367018"/>
    </source>
</evidence>
<dbReference type="SMART" id="SM00575">
    <property type="entry name" value="ZnF_PMZ"/>
    <property type="match status" value="1"/>
</dbReference>
<evidence type="ECO:0000313" key="9">
    <source>
        <dbReference type="Proteomes" id="UP000541444"/>
    </source>
</evidence>
<protein>
    <recommendedName>
        <fullName evidence="6">Protein FAR1-RELATED SEQUENCE</fullName>
    </recommendedName>
</protein>
<keyword evidence="2 6" id="KW-0479">Metal-binding</keyword>
<evidence type="ECO:0000256" key="2">
    <source>
        <dbReference type="ARBA" id="ARBA00022723"/>
    </source>
</evidence>
<dbReference type="Proteomes" id="UP000541444">
    <property type="component" value="Unassembled WGS sequence"/>
</dbReference>
<dbReference type="GO" id="GO:0006355">
    <property type="term" value="P:regulation of DNA-templated transcription"/>
    <property type="evidence" value="ECO:0007669"/>
    <property type="project" value="UniProtKB-UniRule"/>
</dbReference>
<dbReference type="GO" id="GO:0008270">
    <property type="term" value="F:zinc ion binding"/>
    <property type="evidence" value="ECO:0007669"/>
    <property type="project" value="UniProtKB-UniRule"/>
</dbReference>
<organism evidence="8 9">
    <name type="scientific">Kingdonia uniflora</name>
    <dbReference type="NCBI Taxonomy" id="39325"/>
    <lineage>
        <taxon>Eukaryota</taxon>
        <taxon>Viridiplantae</taxon>
        <taxon>Streptophyta</taxon>
        <taxon>Embryophyta</taxon>
        <taxon>Tracheophyta</taxon>
        <taxon>Spermatophyta</taxon>
        <taxon>Magnoliopsida</taxon>
        <taxon>Ranunculales</taxon>
        <taxon>Circaeasteraceae</taxon>
        <taxon>Kingdonia</taxon>
    </lineage>
</organism>
<dbReference type="PANTHER" id="PTHR31669">
    <property type="entry name" value="PROTEIN FAR1-RELATED SEQUENCE 10-RELATED"/>
    <property type="match status" value="1"/>
</dbReference>
<evidence type="ECO:0000256" key="5">
    <source>
        <dbReference type="PROSITE-ProRule" id="PRU00325"/>
    </source>
</evidence>
<comment type="caution">
    <text evidence="8">The sequence shown here is derived from an EMBL/GenBank/DDBJ whole genome shotgun (WGS) entry which is preliminary data.</text>
</comment>
<comment type="subcellular location">
    <subcellularLocation>
        <location evidence="6">Nucleus</location>
    </subcellularLocation>
</comment>
<name>A0A7J7LQ83_9MAGN</name>
<feature type="domain" description="SWIM-type" evidence="7">
    <location>
        <begin position="133"/>
        <end position="179"/>
    </location>
</feature>